<reference evidence="2 3" key="1">
    <citation type="submission" date="2015-08" db="EMBL/GenBank/DDBJ databases">
        <title>Next Generation Sequencing and Analysis of the Genome of Puccinia sorghi L Schw, the Causal Agent of Maize Common Rust.</title>
        <authorList>
            <person name="Rochi L."/>
            <person name="Burguener G."/>
            <person name="Darino M."/>
            <person name="Turjanski A."/>
            <person name="Kreff E."/>
            <person name="Dieguez M.J."/>
            <person name="Sacco F."/>
        </authorList>
    </citation>
    <scope>NUCLEOTIDE SEQUENCE [LARGE SCALE GENOMIC DNA]</scope>
    <source>
        <strain evidence="2 3">RO10H11247</strain>
    </source>
</reference>
<proteinExistence type="predicted"/>
<name>A0A0L6VKP1_9BASI</name>
<dbReference type="PANTHER" id="PTHR11439">
    <property type="entry name" value="GAG-POL-RELATED RETROTRANSPOSON"/>
    <property type="match status" value="1"/>
</dbReference>
<keyword evidence="1" id="KW-0472">Membrane</keyword>
<dbReference type="EMBL" id="LAVV01005724">
    <property type="protein sequence ID" value="KNZ60700.1"/>
    <property type="molecule type" value="Genomic_DNA"/>
</dbReference>
<keyword evidence="3" id="KW-1185">Reference proteome</keyword>
<evidence type="ECO:0000313" key="2">
    <source>
        <dbReference type="EMBL" id="KNZ60700.1"/>
    </source>
</evidence>
<gene>
    <name evidence="2" type="ORF">VP01_15153g1</name>
</gene>
<protein>
    <recommendedName>
        <fullName evidence="4">Retrovirus-related Pol polyprotein from transposon TNT 1-94</fullName>
    </recommendedName>
</protein>
<dbReference type="PANTHER" id="PTHR11439:SF483">
    <property type="entry name" value="PEPTIDE SYNTHASE GLIP-LIKE, PUTATIVE (AFU_ORTHOLOGUE AFUA_3G12920)-RELATED"/>
    <property type="match status" value="1"/>
</dbReference>
<feature type="non-terminal residue" evidence="2">
    <location>
        <position position="107"/>
    </location>
</feature>
<dbReference type="CDD" id="cd09272">
    <property type="entry name" value="RNase_HI_RT_Ty1"/>
    <property type="match status" value="1"/>
</dbReference>
<feature type="transmembrane region" description="Helical" evidence="1">
    <location>
        <begin position="46"/>
        <end position="66"/>
    </location>
</feature>
<evidence type="ECO:0000313" key="3">
    <source>
        <dbReference type="Proteomes" id="UP000037035"/>
    </source>
</evidence>
<dbReference type="VEuPathDB" id="FungiDB:VP01_15153g1"/>
<evidence type="ECO:0008006" key="4">
    <source>
        <dbReference type="Google" id="ProtNLM"/>
    </source>
</evidence>
<organism evidence="2 3">
    <name type="scientific">Puccinia sorghi</name>
    <dbReference type="NCBI Taxonomy" id="27349"/>
    <lineage>
        <taxon>Eukaryota</taxon>
        <taxon>Fungi</taxon>
        <taxon>Dikarya</taxon>
        <taxon>Basidiomycota</taxon>
        <taxon>Pucciniomycotina</taxon>
        <taxon>Pucciniomycetes</taxon>
        <taxon>Pucciniales</taxon>
        <taxon>Pucciniaceae</taxon>
        <taxon>Puccinia</taxon>
    </lineage>
</organism>
<feature type="non-terminal residue" evidence="2">
    <location>
        <position position="1"/>
    </location>
</feature>
<dbReference type="AlphaFoldDB" id="A0A0L6VKP1"/>
<accession>A0A0L6VKP1</accession>
<dbReference type="STRING" id="27349.A0A0L6VKP1"/>
<comment type="caution">
    <text evidence="2">The sequence shown here is derived from an EMBL/GenBank/DDBJ whole genome shotgun (WGS) entry which is preliminary data.</text>
</comment>
<sequence length="107" mass="11919">NPQQAHWNALQHLISYLKFTLDDKLSISPKNEQLELYVDAGWGGEFARSTLGFLVQLGGAVVAWGLMRQKTVAISTCAAEYIAMGSGIKFFIFLKRLIQSCWKPVEG</sequence>
<dbReference type="OrthoDB" id="3344688at2759"/>
<evidence type="ECO:0000256" key="1">
    <source>
        <dbReference type="SAM" id="Phobius"/>
    </source>
</evidence>
<keyword evidence="1" id="KW-0812">Transmembrane</keyword>
<dbReference type="Proteomes" id="UP000037035">
    <property type="component" value="Unassembled WGS sequence"/>
</dbReference>
<keyword evidence="1" id="KW-1133">Transmembrane helix</keyword>